<evidence type="ECO:0000313" key="4">
    <source>
        <dbReference type="Proteomes" id="UP000607796"/>
    </source>
</evidence>
<gene>
    <name evidence="3" type="ORF">IQ782_06635</name>
</gene>
<feature type="compositionally biased region" description="Low complexity" evidence="1">
    <location>
        <begin position="124"/>
        <end position="135"/>
    </location>
</feature>
<keyword evidence="4" id="KW-1185">Reference proteome</keyword>
<dbReference type="EMBL" id="JADFFK010000004">
    <property type="protein sequence ID" value="MBE9636509.1"/>
    <property type="molecule type" value="Genomic_DNA"/>
</dbReference>
<evidence type="ECO:0000259" key="2">
    <source>
        <dbReference type="Pfam" id="PF13737"/>
    </source>
</evidence>
<proteinExistence type="predicted"/>
<name>A0ABR9WYY5_9RHOB</name>
<organism evidence="3 4">
    <name type="scientific">Salipiger mangrovisoli</name>
    <dbReference type="NCBI Taxonomy" id="2865933"/>
    <lineage>
        <taxon>Bacteria</taxon>
        <taxon>Pseudomonadati</taxon>
        <taxon>Pseudomonadota</taxon>
        <taxon>Alphaproteobacteria</taxon>
        <taxon>Rhodobacterales</taxon>
        <taxon>Roseobacteraceae</taxon>
        <taxon>Salipiger</taxon>
    </lineage>
</organism>
<dbReference type="Proteomes" id="UP000607796">
    <property type="component" value="Unassembled WGS sequence"/>
</dbReference>
<comment type="caution">
    <text evidence="3">The sequence shown here is derived from an EMBL/GenBank/DDBJ whole genome shotgun (WGS) entry which is preliminary data.</text>
</comment>
<feature type="region of interest" description="Disordered" evidence="1">
    <location>
        <begin position="52"/>
        <end position="135"/>
    </location>
</feature>
<accession>A0ABR9WYY5</accession>
<feature type="domain" description="Transposase DDE" evidence="2">
    <location>
        <begin position="1"/>
        <end position="39"/>
    </location>
</feature>
<dbReference type="Pfam" id="PF13737">
    <property type="entry name" value="DDE_Tnp_1_5"/>
    <property type="match status" value="1"/>
</dbReference>
<evidence type="ECO:0000256" key="1">
    <source>
        <dbReference type="SAM" id="MobiDB-lite"/>
    </source>
</evidence>
<protein>
    <submittedName>
        <fullName evidence="3">Transposase</fullName>
    </submittedName>
</protein>
<reference evidence="3 4" key="1">
    <citation type="journal article" date="2021" name="Int. J. Syst. Evol. Microbiol.">
        <title>Salipiger mangrovisoli sp. nov., isolated from mangrove soil and the proposal for the reclassification of Paraphaeobacter pallidus as Salipiger pallidus comb. nov.</title>
        <authorList>
            <person name="Du J."/>
            <person name="Liu Y."/>
            <person name="Pei T."/>
            <person name="Deng M.R."/>
            <person name="Zhu H."/>
        </authorList>
    </citation>
    <scope>NUCLEOTIDE SEQUENCE [LARGE SCALE GENOMIC DNA]</scope>
    <source>
        <strain evidence="3 4">6D45A</strain>
    </source>
</reference>
<dbReference type="InterPro" id="IPR025668">
    <property type="entry name" value="Tnp_DDE_dom"/>
</dbReference>
<evidence type="ECO:0000313" key="3">
    <source>
        <dbReference type="EMBL" id="MBE9636509.1"/>
    </source>
</evidence>
<sequence length="135" mass="14377">MFSEAAIQARLTLKQLFGLSLRQTAGLVESPVRMAGLMVASGLFDAVPTAGADRRADPVSPFRETLETSCGQHRDRMSRRRQLRTVHIVGTAAPGRKTAPRHCHETTPCGRRNTSAGDPGGSGPVSMSGVGPRLN</sequence>